<feature type="region of interest" description="Disordered" evidence="1">
    <location>
        <begin position="1"/>
        <end position="29"/>
    </location>
</feature>
<feature type="region of interest" description="Disordered" evidence="1">
    <location>
        <begin position="384"/>
        <end position="502"/>
    </location>
</feature>
<dbReference type="Proteomes" id="UP001278500">
    <property type="component" value="Unassembled WGS sequence"/>
</dbReference>
<comment type="caution">
    <text evidence="2">The sequence shown here is derived from an EMBL/GenBank/DDBJ whole genome shotgun (WGS) entry which is preliminary data.</text>
</comment>
<reference evidence="2" key="1">
    <citation type="journal article" date="2023" name="Mol. Phylogenet. Evol.">
        <title>Genome-scale phylogeny and comparative genomics of the fungal order Sordariales.</title>
        <authorList>
            <person name="Hensen N."/>
            <person name="Bonometti L."/>
            <person name="Westerberg I."/>
            <person name="Brannstrom I.O."/>
            <person name="Guillou S."/>
            <person name="Cros-Aarteil S."/>
            <person name="Calhoun S."/>
            <person name="Haridas S."/>
            <person name="Kuo A."/>
            <person name="Mondo S."/>
            <person name="Pangilinan J."/>
            <person name="Riley R."/>
            <person name="LaButti K."/>
            <person name="Andreopoulos B."/>
            <person name="Lipzen A."/>
            <person name="Chen C."/>
            <person name="Yan M."/>
            <person name="Daum C."/>
            <person name="Ng V."/>
            <person name="Clum A."/>
            <person name="Steindorff A."/>
            <person name="Ohm R.A."/>
            <person name="Martin F."/>
            <person name="Silar P."/>
            <person name="Natvig D.O."/>
            <person name="Lalanne C."/>
            <person name="Gautier V."/>
            <person name="Ament-Velasquez S.L."/>
            <person name="Kruys A."/>
            <person name="Hutchinson M.I."/>
            <person name="Powell A.J."/>
            <person name="Barry K."/>
            <person name="Miller A.N."/>
            <person name="Grigoriev I.V."/>
            <person name="Debuchy R."/>
            <person name="Gladieux P."/>
            <person name="Hiltunen Thoren M."/>
            <person name="Johannesson H."/>
        </authorList>
    </citation>
    <scope>NUCLEOTIDE SEQUENCE</scope>
    <source>
        <strain evidence="2">CBS 560.94</strain>
    </source>
</reference>
<gene>
    <name evidence="2" type="ORF">B0H65DRAFT_437997</name>
</gene>
<accession>A0AAE0JN66</accession>
<reference evidence="2" key="2">
    <citation type="submission" date="2023-06" db="EMBL/GenBank/DDBJ databases">
        <authorList>
            <consortium name="Lawrence Berkeley National Laboratory"/>
            <person name="Haridas S."/>
            <person name="Hensen N."/>
            <person name="Bonometti L."/>
            <person name="Westerberg I."/>
            <person name="Brannstrom I.O."/>
            <person name="Guillou S."/>
            <person name="Cros-Aarteil S."/>
            <person name="Calhoun S."/>
            <person name="Kuo A."/>
            <person name="Mondo S."/>
            <person name="Pangilinan J."/>
            <person name="Riley R."/>
            <person name="Labutti K."/>
            <person name="Andreopoulos B."/>
            <person name="Lipzen A."/>
            <person name="Chen C."/>
            <person name="Yanf M."/>
            <person name="Daum C."/>
            <person name="Ng V."/>
            <person name="Clum A."/>
            <person name="Steindorff A."/>
            <person name="Ohm R."/>
            <person name="Martin F."/>
            <person name="Silar P."/>
            <person name="Natvig D."/>
            <person name="Lalanne C."/>
            <person name="Gautier V."/>
            <person name="Ament-Velasquez S.L."/>
            <person name="Kruys A."/>
            <person name="Hutchinson M.I."/>
            <person name="Powell A.J."/>
            <person name="Barry K."/>
            <person name="Miller A.N."/>
            <person name="Grigoriev I.V."/>
            <person name="Debuchy R."/>
            <person name="Gladieux P."/>
            <person name="Thoren M.H."/>
            <person name="Johannesson H."/>
        </authorList>
    </citation>
    <scope>NUCLEOTIDE SEQUENCE</scope>
    <source>
        <strain evidence="2">CBS 560.94</strain>
    </source>
</reference>
<feature type="compositionally biased region" description="Low complexity" evidence="1">
    <location>
        <begin position="95"/>
        <end position="108"/>
    </location>
</feature>
<proteinExistence type="predicted"/>
<feature type="region of interest" description="Disordered" evidence="1">
    <location>
        <begin position="83"/>
        <end position="161"/>
    </location>
</feature>
<sequence>MLYLNKRSPSEELASVHNPNSPSGTSTWHDHKMTEVVAYPQPQHLYHFGGSSHRLLAPAPEQKSPYFSPDLYREMPVYPVGYQTSSHLPRSPPEARSASVSSISSPASHGTPNMSSSRTMSPVTDSNSDSMASPPVLTRTYNPPSSYHHTHHTSQALPSSLIPAPSHYLHAQVAPPPPMSLYPSMPAPSQRATTYPPSSSYGYHQHMGHPYPSQQPMHNYQLPMHNYQPVYTYTSAQAYPSHSAGTILPSMPFTPTPGSSVMSLPHTQRQGKAPIERLLKDRNDIVMMIQSHLDYFDVLKAQMASRFFRDHFDPSKCPEEDKIRCVMFAEINFKRFWPNNTSSGGRGGDKDDGKHPGSFGCYHCFKVKNPENFELFRWKNDLEDAPDSNNSNNNNNSNNKEQKSQRGSISSSSASSKQQHQAPTINITQASAQQTPPLSPSTSSHTSTSSFSLTSNPHHDPSVTRSSLAAAAAASTKNTGARRGGSGGHSSSGTYSSSDQSPRIHETWGIRRFCIDCGIAKKFYRPGVLIELHKEKNAVWVCDCWVTHKRPQELDCKVIDLSNFSEKTHSSRQDLLPVRGAMALKSGVSGSVA</sequence>
<dbReference type="GeneID" id="87862498"/>
<feature type="compositionally biased region" description="Low complexity" evidence="1">
    <location>
        <begin position="440"/>
        <end position="455"/>
    </location>
</feature>
<feature type="compositionally biased region" description="Low complexity" evidence="1">
    <location>
        <begin position="388"/>
        <end position="421"/>
    </location>
</feature>
<feature type="compositionally biased region" description="Polar residues" evidence="1">
    <location>
        <begin position="422"/>
        <end position="434"/>
    </location>
</feature>
<feature type="compositionally biased region" description="Polar residues" evidence="1">
    <location>
        <begin position="110"/>
        <end position="131"/>
    </location>
</feature>
<feature type="compositionally biased region" description="Low complexity" evidence="1">
    <location>
        <begin position="491"/>
        <end position="501"/>
    </location>
</feature>
<protein>
    <submittedName>
        <fullName evidence="2">Uncharacterized protein</fullName>
    </submittedName>
</protein>
<feature type="compositionally biased region" description="Polar residues" evidence="1">
    <location>
        <begin position="17"/>
        <end position="27"/>
    </location>
</feature>
<keyword evidence="3" id="KW-1185">Reference proteome</keyword>
<evidence type="ECO:0000313" key="2">
    <source>
        <dbReference type="EMBL" id="KAK3354674.1"/>
    </source>
</evidence>
<evidence type="ECO:0000256" key="1">
    <source>
        <dbReference type="SAM" id="MobiDB-lite"/>
    </source>
</evidence>
<dbReference type="AlphaFoldDB" id="A0AAE0JN66"/>
<organism evidence="2 3">
    <name type="scientific">Neurospora tetraspora</name>
    <dbReference type="NCBI Taxonomy" id="94610"/>
    <lineage>
        <taxon>Eukaryota</taxon>
        <taxon>Fungi</taxon>
        <taxon>Dikarya</taxon>
        <taxon>Ascomycota</taxon>
        <taxon>Pezizomycotina</taxon>
        <taxon>Sordariomycetes</taxon>
        <taxon>Sordariomycetidae</taxon>
        <taxon>Sordariales</taxon>
        <taxon>Sordariaceae</taxon>
        <taxon>Neurospora</taxon>
    </lineage>
</organism>
<dbReference type="EMBL" id="JAUEPP010000001">
    <property type="protein sequence ID" value="KAK3354674.1"/>
    <property type="molecule type" value="Genomic_DNA"/>
</dbReference>
<evidence type="ECO:0000313" key="3">
    <source>
        <dbReference type="Proteomes" id="UP001278500"/>
    </source>
</evidence>
<dbReference type="RefSeq" id="XP_062686052.1">
    <property type="nucleotide sequence ID" value="XM_062825344.1"/>
</dbReference>
<name>A0AAE0JN66_9PEZI</name>